<dbReference type="PANTHER" id="PTHR24056">
    <property type="entry name" value="CELL DIVISION PROTEIN KINASE"/>
    <property type="match status" value="1"/>
</dbReference>
<keyword evidence="2" id="KW-0067">ATP-binding</keyword>
<dbReference type="SMART" id="SM00220">
    <property type="entry name" value="S_TKc"/>
    <property type="match status" value="1"/>
</dbReference>
<evidence type="ECO:0000259" key="3">
    <source>
        <dbReference type="PROSITE" id="PS50011"/>
    </source>
</evidence>
<dbReference type="Proteomes" id="UP000051952">
    <property type="component" value="Unassembled WGS sequence"/>
</dbReference>
<dbReference type="OrthoDB" id="248923at2759"/>
<dbReference type="PROSITE" id="PS50011">
    <property type="entry name" value="PROTEIN_KINASE_DOM"/>
    <property type="match status" value="1"/>
</dbReference>
<dbReference type="SUPFAM" id="SSF56399">
    <property type="entry name" value="ADP-ribosylation"/>
    <property type="match status" value="1"/>
</dbReference>
<dbReference type="GO" id="GO:0005634">
    <property type="term" value="C:nucleus"/>
    <property type="evidence" value="ECO:0007669"/>
    <property type="project" value="TreeGrafter"/>
</dbReference>
<name>A0A0S4JTX2_BODSA</name>
<evidence type="ECO:0000313" key="5">
    <source>
        <dbReference type="Proteomes" id="UP000051952"/>
    </source>
</evidence>
<dbReference type="InterPro" id="IPR050108">
    <property type="entry name" value="CDK"/>
</dbReference>
<keyword evidence="4" id="KW-0808">Transferase</keyword>
<accession>A0A0S4JTX2</accession>
<sequence length="534" mass="61281">MVVEVALKHFQLDEEIENSRVLRGRVLDDSPVIPNTQVLVMKYEGENARDHLTTTVRATSRHQSQYLMNVIGYCIVTERSYYLLATHSDGVLLTRHHFAELTRSYCLAEKAALLVRFIQQVIEAVAFLHEKECAFVDLSPHNLLLFENNIIVMFSRVSTWTQPVHVNDQTYKYTAPELLLGNGCSAPSDSFSVACIFLELLSSKPLLPGVASFDEFRVTLTDHVNGTGVDPYDNLSFSEHILLSISLPELVGHFEPALDQYYRNRTSLSTFKQYLPNFTRCSVQWNRFPTVTDWLQQIERHSSMVEAMKCLVSCNIPKDRPDLIADKSEYKLTEEMMGRLCDKIRQTVAERYSQFLIGSRDYWDVFALFLYTTDKALVYKLLNAVMAGASWNVSEDCEPALPFFKRVYEAALRLGTTFNGSANRFVFADTNERMQFEFQNYATRFAEGKELRNYQIASFTKLKTLPAWDTPHRPIIVFRCDNLAAIDISEFSAIPKECEVIVPPPSVFTVVRTIAKQNRKKKVTRIEVIVRFDR</sequence>
<evidence type="ECO:0000256" key="1">
    <source>
        <dbReference type="ARBA" id="ARBA00022741"/>
    </source>
</evidence>
<dbReference type="GO" id="GO:0004674">
    <property type="term" value="F:protein serine/threonine kinase activity"/>
    <property type="evidence" value="ECO:0007669"/>
    <property type="project" value="TreeGrafter"/>
</dbReference>
<dbReference type="EMBL" id="CYKH01002180">
    <property type="protein sequence ID" value="CUG93668.1"/>
    <property type="molecule type" value="Genomic_DNA"/>
</dbReference>
<dbReference type="GO" id="GO:0005524">
    <property type="term" value="F:ATP binding"/>
    <property type="evidence" value="ECO:0007669"/>
    <property type="project" value="UniProtKB-KW"/>
</dbReference>
<keyword evidence="1" id="KW-0547">Nucleotide-binding</keyword>
<dbReference type="AlphaFoldDB" id="A0A0S4JTX2"/>
<dbReference type="VEuPathDB" id="TriTrypDB:BSAL_44075"/>
<dbReference type="Pfam" id="PF00069">
    <property type="entry name" value="Pkinase"/>
    <property type="match status" value="1"/>
</dbReference>
<organism evidence="4 5">
    <name type="scientific">Bodo saltans</name>
    <name type="common">Flagellated protozoan</name>
    <dbReference type="NCBI Taxonomy" id="75058"/>
    <lineage>
        <taxon>Eukaryota</taxon>
        <taxon>Discoba</taxon>
        <taxon>Euglenozoa</taxon>
        <taxon>Kinetoplastea</taxon>
        <taxon>Metakinetoplastina</taxon>
        <taxon>Eubodonida</taxon>
        <taxon>Bodonidae</taxon>
        <taxon>Bodo</taxon>
    </lineage>
</organism>
<protein>
    <submittedName>
        <fullName evidence="4">Protein kinase, putative</fullName>
    </submittedName>
</protein>
<reference evidence="5" key="1">
    <citation type="submission" date="2015-09" db="EMBL/GenBank/DDBJ databases">
        <authorList>
            <consortium name="Pathogen Informatics"/>
        </authorList>
    </citation>
    <scope>NUCLEOTIDE SEQUENCE [LARGE SCALE GENOMIC DNA]</scope>
    <source>
        <strain evidence="5">Lake Konstanz</strain>
    </source>
</reference>
<feature type="domain" description="Protein kinase" evidence="3">
    <location>
        <begin position="1"/>
        <end position="278"/>
    </location>
</feature>
<proteinExistence type="predicted"/>
<dbReference type="SUPFAM" id="SSF56112">
    <property type="entry name" value="Protein kinase-like (PK-like)"/>
    <property type="match status" value="1"/>
</dbReference>
<dbReference type="Gene3D" id="1.10.510.10">
    <property type="entry name" value="Transferase(Phosphotransferase) domain 1"/>
    <property type="match status" value="1"/>
</dbReference>
<dbReference type="InterPro" id="IPR000719">
    <property type="entry name" value="Prot_kinase_dom"/>
</dbReference>
<gene>
    <name evidence="4" type="ORF">BSAL_44075</name>
</gene>
<dbReference type="Gene3D" id="3.90.176.10">
    <property type="entry name" value="Toxin ADP-ribosyltransferase, Chain A, domain 1"/>
    <property type="match status" value="1"/>
</dbReference>
<keyword evidence="5" id="KW-1185">Reference proteome</keyword>
<evidence type="ECO:0000256" key="2">
    <source>
        <dbReference type="ARBA" id="ARBA00022840"/>
    </source>
</evidence>
<keyword evidence="4" id="KW-0418">Kinase</keyword>
<evidence type="ECO:0000313" key="4">
    <source>
        <dbReference type="EMBL" id="CUG93668.1"/>
    </source>
</evidence>
<dbReference type="InterPro" id="IPR011009">
    <property type="entry name" value="Kinase-like_dom_sf"/>
</dbReference>